<organism evidence="2 3">
    <name type="scientific">Brachyspira murdochii</name>
    <dbReference type="NCBI Taxonomy" id="84378"/>
    <lineage>
        <taxon>Bacteria</taxon>
        <taxon>Pseudomonadati</taxon>
        <taxon>Spirochaetota</taxon>
        <taxon>Spirochaetia</taxon>
        <taxon>Brachyspirales</taxon>
        <taxon>Brachyspiraceae</taxon>
        <taxon>Brachyspira</taxon>
    </lineage>
</organism>
<evidence type="ECO:0000256" key="1">
    <source>
        <dbReference type="SAM" id="Phobius"/>
    </source>
</evidence>
<keyword evidence="1" id="KW-1133">Transmembrane helix</keyword>
<evidence type="ECO:0000313" key="2">
    <source>
        <dbReference type="EMBL" id="PPS22288.1"/>
    </source>
</evidence>
<reference evidence="2 3" key="1">
    <citation type="submission" date="2014-04" db="EMBL/GenBank/DDBJ databases">
        <title>Whole genome sequence of 'Brachyspira hampsonii' D13-03603F2.</title>
        <authorList>
            <person name="Patterson A.H."/>
            <person name="Chaban B."/>
            <person name="Fernando C."/>
            <person name="Harding J.C."/>
            <person name="Hill J.E."/>
        </authorList>
    </citation>
    <scope>NUCLEOTIDE SEQUENCE [LARGE SCALE GENOMIC DNA]</scope>
    <source>
        <strain evidence="2 3">D13-03603F2</strain>
    </source>
</reference>
<keyword evidence="1" id="KW-0812">Transmembrane</keyword>
<evidence type="ECO:0000313" key="3">
    <source>
        <dbReference type="Proteomes" id="UP000238924"/>
    </source>
</evidence>
<gene>
    <name evidence="2" type="ORF">DJ52_05770</name>
</gene>
<comment type="caution">
    <text evidence="2">The sequence shown here is derived from an EMBL/GenBank/DDBJ whole genome shotgun (WGS) entry which is preliminary data.</text>
</comment>
<dbReference type="Proteomes" id="UP000238924">
    <property type="component" value="Unassembled WGS sequence"/>
</dbReference>
<protein>
    <submittedName>
        <fullName evidence="2">Uncharacterized protein</fullName>
    </submittedName>
</protein>
<dbReference type="RefSeq" id="WP_104618332.1">
    <property type="nucleotide sequence ID" value="NZ_JAWLPZ010000032.1"/>
</dbReference>
<name>A0ABX5B4V7_9SPIR</name>
<keyword evidence="1" id="KW-0472">Membrane</keyword>
<proteinExistence type="predicted"/>
<dbReference type="EMBL" id="JJMJ01000086">
    <property type="protein sequence ID" value="PPS22288.1"/>
    <property type="molecule type" value="Genomic_DNA"/>
</dbReference>
<keyword evidence="3" id="KW-1185">Reference proteome</keyword>
<sequence>MQKTVQYLLILFIIVFIIKIIVNNITAAIKSNKFLNRYFKDDDKLYSLEEVSSAFKLEKEHFSKLLETLEKYHYFSFFNRRGVTMVKDFYSKYELRYLVRLLSKKQKLKY</sequence>
<accession>A0ABX5B4V7</accession>
<feature type="transmembrane region" description="Helical" evidence="1">
    <location>
        <begin position="6"/>
        <end position="29"/>
    </location>
</feature>